<evidence type="ECO:0000313" key="1">
    <source>
        <dbReference type="EMBL" id="GAJ20380.1"/>
    </source>
</evidence>
<protein>
    <recommendedName>
        <fullName evidence="2">Cytosolic protein</fullName>
    </recommendedName>
</protein>
<gene>
    <name evidence="1" type="ORF">S12H4_60068</name>
</gene>
<organism evidence="1">
    <name type="scientific">marine sediment metagenome</name>
    <dbReference type="NCBI Taxonomy" id="412755"/>
    <lineage>
        <taxon>unclassified sequences</taxon>
        <taxon>metagenomes</taxon>
        <taxon>ecological metagenomes</taxon>
    </lineage>
</organism>
<proteinExistence type="predicted"/>
<dbReference type="Pfam" id="PF20095">
    <property type="entry name" value="DUF6485"/>
    <property type="match status" value="1"/>
</dbReference>
<dbReference type="EMBL" id="BARW01039433">
    <property type="protein sequence ID" value="GAJ20380.1"/>
    <property type="molecule type" value="Genomic_DNA"/>
</dbReference>
<sequence>MECNIEKNKKKCTCTYEPCSRKGKCCECITYHWNMGELPGCLFPPEVERTYDRSIEKFIETYKKSDG</sequence>
<comment type="caution">
    <text evidence="1">The sequence shown here is derived from an EMBL/GenBank/DDBJ whole genome shotgun (WGS) entry which is preliminary data.</text>
</comment>
<accession>X1W0K8</accession>
<dbReference type="AlphaFoldDB" id="X1W0K8"/>
<reference evidence="1" key="1">
    <citation type="journal article" date="2014" name="Front. Microbiol.">
        <title>High frequency of phylogenetically diverse reductive dehalogenase-homologous genes in deep subseafloor sedimentary metagenomes.</title>
        <authorList>
            <person name="Kawai M."/>
            <person name="Futagami T."/>
            <person name="Toyoda A."/>
            <person name="Takaki Y."/>
            <person name="Nishi S."/>
            <person name="Hori S."/>
            <person name="Arai W."/>
            <person name="Tsubouchi T."/>
            <person name="Morono Y."/>
            <person name="Uchiyama I."/>
            <person name="Ito T."/>
            <person name="Fujiyama A."/>
            <person name="Inagaki F."/>
            <person name="Takami H."/>
        </authorList>
    </citation>
    <scope>NUCLEOTIDE SEQUENCE</scope>
    <source>
        <strain evidence="1">Expedition CK06-06</strain>
    </source>
</reference>
<evidence type="ECO:0008006" key="2">
    <source>
        <dbReference type="Google" id="ProtNLM"/>
    </source>
</evidence>
<name>X1W0K8_9ZZZZ</name>
<feature type="non-terminal residue" evidence="1">
    <location>
        <position position="67"/>
    </location>
</feature>